<gene>
    <name evidence="2" type="ORF">KPL78_03145</name>
</gene>
<dbReference type="InterPro" id="IPR027843">
    <property type="entry name" value="DUF4440"/>
</dbReference>
<feature type="domain" description="DUF4440" evidence="1">
    <location>
        <begin position="8"/>
        <end position="112"/>
    </location>
</feature>
<evidence type="ECO:0000259" key="1">
    <source>
        <dbReference type="Pfam" id="PF14534"/>
    </source>
</evidence>
<dbReference type="Pfam" id="PF14534">
    <property type="entry name" value="DUF4440"/>
    <property type="match status" value="1"/>
</dbReference>
<dbReference type="InterPro" id="IPR032710">
    <property type="entry name" value="NTF2-like_dom_sf"/>
</dbReference>
<name>A0ABS7A3G1_9PROT</name>
<sequence>MTALDEIRLLLEAKAHALVARRAEDLNALIHRDFVYVNAGGRAFDKAGYVDTYCTSGKVVFTQQRFADLDVRLVDGIAIATLLIHDEFRIDGRMVTGRYRSLCIFGHGLGRWLWIAGQTMPVGTA</sequence>
<proteinExistence type="predicted"/>
<organism evidence="2 3">
    <name type="scientific">Roseomonas alba</name>
    <dbReference type="NCBI Taxonomy" id="2846776"/>
    <lineage>
        <taxon>Bacteria</taxon>
        <taxon>Pseudomonadati</taxon>
        <taxon>Pseudomonadota</taxon>
        <taxon>Alphaproteobacteria</taxon>
        <taxon>Acetobacterales</taxon>
        <taxon>Roseomonadaceae</taxon>
        <taxon>Roseomonas</taxon>
    </lineage>
</organism>
<protein>
    <submittedName>
        <fullName evidence="2">Nuclear transport factor 2 family protein</fullName>
    </submittedName>
</protein>
<evidence type="ECO:0000313" key="2">
    <source>
        <dbReference type="EMBL" id="MBW6396824.1"/>
    </source>
</evidence>
<dbReference type="RefSeq" id="WP_219761379.1">
    <property type="nucleotide sequence ID" value="NZ_JAHYBZ010000001.1"/>
</dbReference>
<dbReference type="Gene3D" id="3.10.450.50">
    <property type="match status" value="1"/>
</dbReference>
<reference evidence="2 3" key="1">
    <citation type="submission" date="2021-07" db="EMBL/GenBank/DDBJ databases">
        <authorList>
            <person name="So Y."/>
        </authorList>
    </citation>
    <scope>NUCLEOTIDE SEQUENCE [LARGE SCALE GENOMIC DNA]</scope>
    <source>
        <strain evidence="2 3">HJA6</strain>
    </source>
</reference>
<comment type="caution">
    <text evidence="2">The sequence shown here is derived from an EMBL/GenBank/DDBJ whole genome shotgun (WGS) entry which is preliminary data.</text>
</comment>
<evidence type="ECO:0000313" key="3">
    <source>
        <dbReference type="Proteomes" id="UP001196565"/>
    </source>
</evidence>
<dbReference type="Proteomes" id="UP001196565">
    <property type="component" value="Unassembled WGS sequence"/>
</dbReference>
<accession>A0ABS7A3G1</accession>
<dbReference type="EMBL" id="JAHYBZ010000001">
    <property type="protein sequence ID" value="MBW6396824.1"/>
    <property type="molecule type" value="Genomic_DNA"/>
</dbReference>
<keyword evidence="3" id="KW-1185">Reference proteome</keyword>
<dbReference type="SUPFAM" id="SSF54427">
    <property type="entry name" value="NTF2-like"/>
    <property type="match status" value="1"/>
</dbReference>